<protein>
    <submittedName>
        <fullName evidence="2">Uncharacterized protein</fullName>
    </submittedName>
</protein>
<comment type="caution">
    <text evidence="2">The sequence shown here is derived from an EMBL/GenBank/DDBJ whole genome shotgun (WGS) entry which is preliminary data.</text>
</comment>
<dbReference type="Gene3D" id="1.20.5.2950">
    <property type="match status" value="1"/>
</dbReference>
<accession>A0A5E4LPY6</accession>
<evidence type="ECO:0000313" key="3">
    <source>
        <dbReference type="Proteomes" id="UP000789941"/>
    </source>
</evidence>
<evidence type="ECO:0000313" key="2">
    <source>
        <dbReference type="EMBL" id="VVC03168.1"/>
    </source>
</evidence>
<dbReference type="AlphaFoldDB" id="A0A5E4LPY6"/>
<name>A0A5E4LPY6_9ARCH</name>
<proteinExistence type="predicted"/>
<reference evidence="2 3" key="1">
    <citation type="submission" date="2019-08" db="EMBL/GenBank/DDBJ databases">
        <authorList>
            <person name="Vazquez-Campos X."/>
        </authorList>
    </citation>
    <scope>NUCLEOTIDE SEQUENCE [LARGE SCALE GENOMIC DNA]</scope>
    <source>
        <strain evidence="2">LFW-283_2</strain>
    </source>
</reference>
<organism evidence="2 3">
    <name type="scientific">Candidatus Bilamarchaeum dharawalense</name>
    <dbReference type="NCBI Taxonomy" id="2885759"/>
    <lineage>
        <taxon>Archaea</taxon>
        <taxon>Candidatus Micrarchaeota</taxon>
        <taxon>Candidatus Micrarchaeia</taxon>
        <taxon>Candidatus Anstonellales</taxon>
        <taxon>Candidatus Bilamarchaeaceae</taxon>
        <taxon>Candidatus Bilamarchaeum</taxon>
    </lineage>
</organism>
<gene>
    <name evidence="2" type="ORF">LFW2832_00209</name>
</gene>
<evidence type="ECO:0000256" key="1">
    <source>
        <dbReference type="SAM" id="Coils"/>
    </source>
</evidence>
<keyword evidence="1" id="KW-0175">Coiled coil</keyword>
<dbReference type="EMBL" id="CABMJJ010000007">
    <property type="protein sequence ID" value="VVC03168.1"/>
    <property type="molecule type" value="Genomic_DNA"/>
</dbReference>
<feature type="coiled-coil region" evidence="1">
    <location>
        <begin position="10"/>
        <end position="82"/>
    </location>
</feature>
<dbReference type="Proteomes" id="UP000789941">
    <property type="component" value="Unassembled WGS sequence"/>
</dbReference>
<sequence>MHQVSEHPEFVKTIREIRDAEEEYDRLINSAKEKADKTMRDAKEKISHERMKNEEELTTYKNEHLQKGSKEIEQEVEKLVSKAKDDGSKLSKKKLENSEISKLVKDFLATL</sequence>